<keyword evidence="4" id="KW-0249">Electron transport</keyword>
<dbReference type="EMBL" id="JACHKA010000001">
    <property type="protein sequence ID" value="MBB5986949.1"/>
    <property type="molecule type" value="Genomic_DNA"/>
</dbReference>
<dbReference type="SUPFAM" id="SSF46626">
    <property type="entry name" value="Cytochrome c"/>
    <property type="match status" value="1"/>
</dbReference>
<dbReference type="InterPro" id="IPR009056">
    <property type="entry name" value="Cyt_c-like_dom"/>
</dbReference>
<keyword evidence="2 6" id="KW-0349">Heme</keyword>
<protein>
    <submittedName>
        <fullName evidence="9">Cytochrome c2</fullName>
    </submittedName>
</protein>
<sequence length="133" mass="13759">MTPPKRGSTFAAALALALAGCGQQEAEAPKQPGRTALPMPAAFAACQTCHSIEPGAVRQGPSLAGLADRKPGTAPNFASSEAIKGVGERWTAERLSSFLYNPGETVPGNKMMYGGTATPEDAQEIARYVLSLP</sequence>
<evidence type="ECO:0000256" key="4">
    <source>
        <dbReference type="ARBA" id="ARBA00022982"/>
    </source>
</evidence>
<keyword evidence="10" id="KW-1185">Reference proteome</keyword>
<name>A0ABR6NL95_9SPHN</name>
<evidence type="ECO:0000256" key="1">
    <source>
        <dbReference type="ARBA" id="ARBA00022448"/>
    </source>
</evidence>
<dbReference type="Gene3D" id="1.10.760.10">
    <property type="entry name" value="Cytochrome c-like domain"/>
    <property type="match status" value="1"/>
</dbReference>
<feature type="chain" id="PRO_5046113191" evidence="7">
    <location>
        <begin position="27"/>
        <end position="133"/>
    </location>
</feature>
<dbReference type="PROSITE" id="PS51007">
    <property type="entry name" value="CYTC"/>
    <property type="match status" value="1"/>
</dbReference>
<dbReference type="InterPro" id="IPR036909">
    <property type="entry name" value="Cyt_c-like_dom_sf"/>
</dbReference>
<feature type="domain" description="Cytochrome c" evidence="8">
    <location>
        <begin position="28"/>
        <end position="133"/>
    </location>
</feature>
<evidence type="ECO:0000259" key="8">
    <source>
        <dbReference type="PROSITE" id="PS51007"/>
    </source>
</evidence>
<comment type="caution">
    <text evidence="9">The sequence shown here is derived from an EMBL/GenBank/DDBJ whole genome shotgun (WGS) entry which is preliminary data.</text>
</comment>
<dbReference type="PRINTS" id="PR00604">
    <property type="entry name" value="CYTCHRMECIAB"/>
</dbReference>
<dbReference type="Pfam" id="PF00034">
    <property type="entry name" value="Cytochrom_C"/>
    <property type="match status" value="1"/>
</dbReference>
<reference evidence="9 10" key="1">
    <citation type="submission" date="2020-08" db="EMBL/GenBank/DDBJ databases">
        <title>Exploring microbial biodiversity for novel pathways involved in the catabolism of aromatic compounds derived from lignin.</title>
        <authorList>
            <person name="Elkins J."/>
        </authorList>
    </citation>
    <scope>NUCLEOTIDE SEQUENCE [LARGE SCALE GENOMIC DNA]</scope>
    <source>
        <strain evidence="9 10">B1D3A</strain>
    </source>
</reference>
<evidence type="ECO:0000256" key="6">
    <source>
        <dbReference type="PROSITE-ProRule" id="PRU00433"/>
    </source>
</evidence>
<keyword evidence="3 6" id="KW-0479">Metal-binding</keyword>
<gene>
    <name evidence="9" type="ORF">HNP60_002923</name>
</gene>
<evidence type="ECO:0000256" key="7">
    <source>
        <dbReference type="SAM" id="SignalP"/>
    </source>
</evidence>
<accession>A0ABR6NL95</accession>
<evidence type="ECO:0000256" key="2">
    <source>
        <dbReference type="ARBA" id="ARBA00022617"/>
    </source>
</evidence>
<evidence type="ECO:0000313" key="9">
    <source>
        <dbReference type="EMBL" id="MBB5986949.1"/>
    </source>
</evidence>
<keyword evidence="1" id="KW-0813">Transport</keyword>
<dbReference type="InterPro" id="IPR002327">
    <property type="entry name" value="Cyt_c_1A/1B"/>
</dbReference>
<evidence type="ECO:0000256" key="3">
    <source>
        <dbReference type="ARBA" id="ARBA00022723"/>
    </source>
</evidence>
<organism evidence="9 10">
    <name type="scientific">Sphingobium lignivorans</name>
    <dbReference type="NCBI Taxonomy" id="2735886"/>
    <lineage>
        <taxon>Bacteria</taxon>
        <taxon>Pseudomonadati</taxon>
        <taxon>Pseudomonadota</taxon>
        <taxon>Alphaproteobacteria</taxon>
        <taxon>Sphingomonadales</taxon>
        <taxon>Sphingomonadaceae</taxon>
        <taxon>Sphingobium</taxon>
    </lineage>
</organism>
<dbReference type="Proteomes" id="UP001138540">
    <property type="component" value="Unassembled WGS sequence"/>
</dbReference>
<dbReference type="PROSITE" id="PS51257">
    <property type="entry name" value="PROKAR_LIPOPROTEIN"/>
    <property type="match status" value="1"/>
</dbReference>
<evidence type="ECO:0000313" key="10">
    <source>
        <dbReference type="Proteomes" id="UP001138540"/>
    </source>
</evidence>
<dbReference type="PANTHER" id="PTHR11961">
    <property type="entry name" value="CYTOCHROME C"/>
    <property type="match status" value="1"/>
</dbReference>
<feature type="signal peptide" evidence="7">
    <location>
        <begin position="1"/>
        <end position="26"/>
    </location>
</feature>
<dbReference type="RefSeq" id="WP_184155060.1">
    <property type="nucleotide sequence ID" value="NZ_JACHKA010000001.1"/>
</dbReference>
<evidence type="ECO:0000256" key="5">
    <source>
        <dbReference type="ARBA" id="ARBA00023004"/>
    </source>
</evidence>
<keyword evidence="5 6" id="KW-0408">Iron</keyword>
<proteinExistence type="predicted"/>
<keyword evidence="7" id="KW-0732">Signal</keyword>